<proteinExistence type="inferred from homology"/>
<dbReference type="Pfam" id="PF00116">
    <property type="entry name" value="COX2"/>
    <property type="match status" value="1"/>
</dbReference>
<keyword evidence="4" id="KW-0679">Respiratory chain</keyword>
<dbReference type="PANTHER" id="PTHR22888">
    <property type="entry name" value="CYTOCHROME C OXIDASE, SUBUNIT II"/>
    <property type="match status" value="1"/>
</dbReference>
<protein>
    <submittedName>
        <fullName evidence="13">Cytochrome c oxidase subunit II</fullName>
    </submittedName>
</protein>
<keyword evidence="14" id="KW-1185">Reference proteome</keyword>
<dbReference type="NCBIfam" id="TIGR02866">
    <property type="entry name" value="CoxB"/>
    <property type="match status" value="1"/>
</dbReference>
<sequence>MMDTLLQASDGWRAQAEVFSEIFLVFVAMGTVVGVVVVAYTLYHAYEYRDTGKETEEEFDAPQVGELPSGQGGGKSKKLFVSFGISAVIVISLVVYAYTLLLYVEAGPTSEVETEGDMDIQVTGFQFGWEFTYPSGQSEFGTLRVPADEDQVIRLHITSDDVWHAFGVTDLRVKADAIPGETSEEWFIADEPGTYTIECFELCGAGHSQMTGEIVVMEPNEFNEWYNGTYDPSASTQTVGVSA</sequence>
<feature type="transmembrane region" description="Helical" evidence="11">
    <location>
        <begin position="22"/>
        <end position="43"/>
    </location>
</feature>
<evidence type="ECO:0000313" key="14">
    <source>
        <dbReference type="Proteomes" id="UP001139494"/>
    </source>
</evidence>
<dbReference type="GO" id="GO:0005507">
    <property type="term" value="F:copper ion binding"/>
    <property type="evidence" value="ECO:0007669"/>
    <property type="project" value="InterPro"/>
</dbReference>
<organism evidence="13 14">
    <name type="scientific">Natronomonas aquatica</name>
    <dbReference type="NCBI Taxonomy" id="2841590"/>
    <lineage>
        <taxon>Archaea</taxon>
        <taxon>Methanobacteriati</taxon>
        <taxon>Methanobacteriota</taxon>
        <taxon>Stenosarchaea group</taxon>
        <taxon>Halobacteria</taxon>
        <taxon>Halobacteriales</taxon>
        <taxon>Natronomonadaceae</taxon>
        <taxon>Natronomonas</taxon>
    </lineage>
</organism>
<dbReference type="EMBL" id="JAHLKM010000041">
    <property type="protein sequence ID" value="MCQ4334853.1"/>
    <property type="molecule type" value="Genomic_DNA"/>
</dbReference>
<keyword evidence="7" id="KW-0249">Electron transport</keyword>
<evidence type="ECO:0000256" key="1">
    <source>
        <dbReference type="ARBA" id="ARBA00004141"/>
    </source>
</evidence>
<name>A0A9R1CT40_9EURY</name>
<evidence type="ECO:0000256" key="6">
    <source>
        <dbReference type="ARBA" id="ARBA00022723"/>
    </source>
</evidence>
<dbReference type="InterPro" id="IPR014222">
    <property type="entry name" value="Cyt_c_oxidase_su2"/>
</dbReference>
<keyword evidence="8 11" id="KW-1133">Transmembrane helix</keyword>
<dbReference type="PRINTS" id="PR01166">
    <property type="entry name" value="CYCOXIDASEII"/>
</dbReference>
<keyword evidence="9" id="KW-0186">Copper</keyword>
<reference evidence="13" key="1">
    <citation type="journal article" date="2023" name="Front. Microbiol.">
        <title>Genomic-based phylogenetic and metabolic analyses of the genus Natronomonas, and description of Natronomonas aquatica sp. nov.</title>
        <authorList>
            <person name="Garcia-Roldan A."/>
            <person name="Duran-Viseras A."/>
            <person name="de la Haba R.R."/>
            <person name="Corral P."/>
            <person name="Sanchez-Porro C."/>
            <person name="Ventosa A."/>
        </authorList>
    </citation>
    <scope>NUCLEOTIDE SEQUENCE</scope>
    <source>
        <strain evidence="13">F2-12</strain>
    </source>
</reference>
<feature type="domain" description="Cytochrome oxidase subunit II copper A binding" evidence="12">
    <location>
        <begin position="115"/>
        <end position="228"/>
    </location>
</feature>
<dbReference type="RefSeq" id="WP_256031041.1">
    <property type="nucleotide sequence ID" value="NZ_JAHLKM010000041.1"/>
</dbReference>
<comment type="subcellular location">
    <subcellularLocation>
        <location evidence="1">Membrane</location>
        <topology evidence="1">Multi-pass membrane protein</topology>
    </subcellularLocation>
</comment>
<evidence type="ECO:0000256" key="3">
    <source>
        <dbReference type="ARBA" id="ARBA00022448"/>
    </source>
</evidence>
<gene>
    <name evidence="13" type="primary">coxB</name>
    <name evidence="13" type="ORF">KM295_15465</name>
</gene>
<dbReference type="SUPFAM" id="SSF49503">
    <property type="entry name" value="Cupredoxins"/>
    <property type="match status" value="1"/>
</dbReference>
<evidence type="ECO:0000256" key="9">
    <source>
        <dbReference type="ARBA" id="ARBA00023008"/>
    </source>
</evidence>
<evidence type="ECO:0000259" key="12">
    <source>
        <dbReference type="PROSITE" id="PS50857"/>
    </source>
</evidence>
<dbReference type="GO" id="GO:0042773">
    <property type="term" value="P:ATP synthesis coupled electron transport"/>
    <property type="evidence" value="ECO:0007669"/>
    <property type="project" value="TreeGrafter"/>
</dbReference>
<dbReference type="GO" id="GO:0016020">
    <property type="term" value="C:membrane"/>
    <property type="evidence" value="ECO:0007669"/>
    <property type="project" value="UniProtKB-SubCell"/>
</dbReference>
<accession>A0A9R1CT40</accession>
<dbReference type="InterPro" id="IPR045187">
    <property type="entry name" value="CcO_II"/>
</dbReference>
<dbReference type="InterPro" id="IPR008972">
    <property type="entry name" value="Cupredoxin"/>
</dbReference>
<comment type="similarity">
    <text evidence="2">Belongs to the cytochrome c oxidase subunit 2 family.</text>
</comment>
<evidence type="ECO:0000313" key="13">
    <source>
        <dbReference type="EMBL" id="MCQ4334853.1"/>
    </source>
</evidence>
<dbReference type="PROSITE" id="PS00078">
    <property type="entry name" value="COX2"/>
    <property type="match status" value="1"/>
</dbReference>
<evidence type="ECO:0000256" key="4">
    <source>
        <dbReference type="ARBA" id="ARBA00022660"/>
    </source>
</evidence>
<dbReference type="InterPro" id="IPR002429">
    <property type="entry name" value="CcO_II-like_C"/>
</dbReference>
<evidence type="ECO:0000256" key="7">
    <source>
        <dbReference type="ARBA" id="ARBA00022982"/>
    </source>
</evidence>
<dbReference type="InterPro" id="IPR001505">
    <property type="entry name" value="Copper_CuA"/>
</dbReference>
<keyword evidence="10 11" id="KW-0472">Membrane</keyword>
<dbReference type="Gene3D" id="2.60.40.420">
    <property type="entry name" value="Cupredoxins - blue copper proteins"/>
    <property type="match status" value="1"/>
</dbReference>
<dbReference type="AlphaFoldDB" id="A0A9R1CT40"/>
<dbReference type="PANTHER" id="PTHR22888:SF9">
    <property type="entry name" value="CYTOCHROME C OXIDASE SUBUNIT 2"/>
    <property type="match status" value="1"/>
</dbReference>
<evidence type="ECO:0000256" key="11">
    <source>
        <dbReference type="SAM" id="Phobius"/>
    </source>
</evidence>
<evidence type="ECO:0000256" key="5">
    <source>
        <dbReference type="ARBA" id="ARBA00022692"/>
    </source>
</evidence>
<keyword evidence="5 11" id="KW-0812">Transmembrane</keyword>
<dbReference type="GO" id="GO:0016491">
    <property type="term" value="F:oxidoreductase activity"/>
    <property type="evidence" value="ECO:0007669"/>
    <property type="project" value="InterPro"/>
</dbReference>
<dbReference type="Proteomes" id="UP001139494">
    <property type="component" value="Unassembled WGS sequence"/>
</dbReference>
<evidence type="ECO:0000256" key="2">
    <source>
        <dbReference type="ARBA" id="ARBA00007866"/>
    </source>
</evidence>
<feature type="transmembrane region" description="Helical" evidence="11">
    <location>
        <begin position="79"/>
        <end position="104"/>
    </location>
</feature>
<dbReference type="GO" id="GO:0004129">
    <property type="term" value="F:cytochrome-c oxidase activity"/>
    <property type="evidence" value="ECO:0007669"/>
    <property type="project" value="InterPro"/>
</dbReference>
<evidence type="ECO:0000256" key="10">
    <source>
        <dbReference type="ARBA" id="ARBA00023136"/>
    </source>
</evidence>
<keyword evidence="6" id="KW-0479">Metal-binding</keyword>
<dbReference type="PROSITE" id="PS50857">
    <property type="entry name" value="COX2_CUA"/>
    <property type="match status" value="1"/>
</dbReference>
<keyword evidence="3" id="KW-0813">Transport</keyword>
<evidence type="ECO:0000256" key="8">
    <source>
        <dbReference type="ARBA" id="ARBA00022989"/>
    </source>
</evidence>
<comment type="caution">
    <text evidence="13">The sequence shown here is derived from an EMBL/GenBank/DDBJ whole genome shotgun (WGS) entry which is preliminary data.</text>
</comment>